<protein>
    <submittedName>
        <fullName evidence="1">Uncharacterized protein</fullName>
    </submittedName>
</protein>
<dbReference type="Proteomes" id="UP001060085">
    <property type="component" value="Linkage Group LG06"/>
</dbReference>
<proteinExistence type="predicted"/>
<gene>
    <name evidence="1" type="ORF">M9H77_26287</name>
</gene>
<evidence type="ECO:0000313" key="2">
    <source>
        <dbReference type="Proteomes" id="UP001060085"/>
    </source>
</evidence>
<evidence type="ECO:0000313" key="1">
    <source>
        <dbReference type="EMBL" id="KAI5657494.1"/>
    </source>
</evidence>
<name>A0ACC0ABE8_CATRO</name>
<dbReference type="EMBL" id="CM044706">
    <property type="protein sequence ID" value="KAI5657494.1"/>
    <property type="molecule type" value="Genomic_DNA"/>
</dbReference>
<keyword evidence="2" id="KW-1185">Reference proteome</keyword>
<comment type="caution">
    <text evidence="1">The sequence shown here is derived from an EMBL/GenBank/DDBJ whole genome shotgun (WGS) entry which is preliminary data.</text>
</comment>
<reference evidence="2" key="1">
    <citation type="journal article" date="2023" name="Nat. Plants">
        <title>Single-cell RNA sequencing provides a high-resolution roadmap for understanding the multicellular compartmentation of specialized metabolism.</title>
        <authorList>
            <person name="Sun S."/>
            <person name="Shen X."/>
            <person name="Li Y."/>
            <person name="Li Y."/>
            <person name="Wang S."/>
            <person name="Li R."/>
            <person name="Zhang H."/>
            <person name="Shen G."/>
            <person name="Guo B."/>
            <person name="Wei J."/>
            <person name="Xu J."/>
            <person name="St-Pierre B."/>
            <person name="Chen S."/>
            <person name="Sun C."/>
        </authorList>
    </citation>
    <scope>NUCLEOTIDE SEQUENCE [LARGE SCALE GENOMIC DNA]</scope>
</reference>
<sequence>MMSLGSFGGGGPSSSPPTSNLSALAPPFTVDRSNSKPSASPLLQFSESPYATGFSHTWQYANPAASGLDAYQKSELEADSTNITPMSSANDYHFRYSVSESNNTPSNCWSTLNSTAKTSTDPFLYDSEVGTYYPPYVSPVADEGTPLVALSDPSYDVLPSSGLVSANASSQVDYTQSLSGLEYTPSWGGICYGLVDTKRGKHAELDGSFIKDKSNASVSVAFTNYLNPACRL</sequence>
<accession>A0ACC0ABE8</accession>
<organism evidence="1 2">
    <name type="scientific">Catharanthus roseus</name>
    <name type="common">Madagascar periwinkle</name>
    <name type="synonym">Vinca rosea</name>
    <dbReference type="NCBI Taxonomy" id="4058"/>
    <lineage>
        <taxon>Eukaryota</taxon>
        <taxon>Viridiplantae</taxon>
        <taxon>Streptophyta</taxon>
        <taxon>Embryophyta</taxon>
        <taxon>Tracheophyta</taxon>
        <taxon>Spermatophyta</taxon>
        <taxon>Magnoliopsida</taxon>
        <taxon>eudicotyledons</taxon>
        <taxon>Gunneridae</taxon>
        <taxon>Pentapetalae</taxon>
        <taxon>asterids</taxon>
        <taxon>lamiids</taxon>
        <taxon>Gentianales</taxon>
        <taxon>Apocynaceae</taxon>
        <taxon>Rauvolfioideae</taxon>
        <taxon>Vinceae</taxon>
        <taxon>Catharanthinae</taxon>
        <taxon>Catharanthus</taxon>
    </lineage>
</organism>